<evidence type="ECO:0000313" key="1">
    <source>
        <dbReference type="EMBL" id="RZC10210.1"/>
    </source>
</evidence>
<protein>
    <submittedName>
        <fullName evidence="1">Uncharacterized protein</fullName>
    </submittedName>
</protein>
<name>A0A482VGB4_ASBVE</name>
<sequence length="30" mass="3820">MTFTDYHKRCMLEMYFRNNKKINGQWIYST</sequence>
<accession>A0A482VGB4</accession>
<dbReference type="EMBL" id="QDEB01104801">
    <property type="protein sequence ID" value="RZC10210.1"/>
    <property type="molecule type" value="Genomic_DNA"/>
</dbReference>
<dbReference type="AlphaFoldDB" id="A0A482VGB4"/>
<gene>
    <name evidence="1" type="ORF">BDFB_015170</name>
</gene>
<proteinExistence type="predicted"/>
<dbReference type="Proteomes" id="UP000292052">
    <property type="component" value="Unassembled WGS sequence"/>
</dbReference>
<evidence type="ECO:0000313" key="2">
    <source>
        <dbReference type="Proteomes" id="UP000292052"/>
    </source>
</evidence>
<keyword evidence="2" id="KW-1185">Reference proteome</keyword>
<reference evidence="1 2" key="1">
    <citation type="submission" date="2017-03" db="EMBL/GenBank/DDBJ databases">
        <title>Genome of the blue death feigning beetle - Asbolus verrucosus.</title>
        <authorList>
            <person name="Rider S.D."/>
        </authorList>
    </citation>
    <scope>NUCLEOTIDE SEQUENCE [LARGE SCALE GENOMIC DNA]</scope>
    <source>
        <strain evidence="1">Butters</strain>
        <tissue evidence="1">Head and leg muscle</tissue>
    </source>
</reference>
<organism evidence="1 2">
    <name type="scientific">Asbolus verrucosus</name>
    <name type="common">Desert ironclad beetle</name>
    <dbReference type="NCBI Taxonomy" id="1661398"/>
    <lineage>
        <taxon>Eukaryota</taxon>
        <taxon>Metazoa</taxon>
        <taxon>Ecdysozoa</taxon>
        <taxon>Arthropoda</taxon>
        <taxon>Hexapoda</taxon>
        <taxon>Insecta</taxon>
        <taxon>Pterygota</taxon>
        <taxon>Neoptera</taxon>
        <taxon>Endopterygota</taxon>
        <taxon>Coleoptera</taxon>
        <taxon>Polyphaga</taxon>
        <taxon>Cucujiformia</taxon>
        <taxon>Tenebrionidae</taxon>
        <taxon>Pimeliinae</taxon>
        <taxon>Asbolus</taxon>
    </lineage>
</organism>
<comment type="caution">
    <text evidence="1">The sequence shown here is derived from an EMBL/GenBank/DDBJ whole genome shotgun (WGS) entry which is preliminary data.</text>
</comment>